<accession>A0A0C4DPH2</accession>
<evidence type="ECO:0000313" key="2">
    <source>
        <dbReference type="EMBL" id="KLU82669.1"/>
    </source>
</evidence>
<keyword evidence="4" id="KW-1185">Reference proteome</keyword>
<protein>
    <submittedName>
        <fullName evidence="2 3">Uncharacterized protein</fullName>
    </submittedName>
</protein>
<organism evidence="3 4">
    <name type="scientific">Magnaporthiopsis poae (strain ATCC 64411 / 73-15)</name>
    <name type="common">Kentucky bluegrass fungus</name>
    <name type="synonym">Magnaporthe poae</name>
    <dbReference type="NCBI Taxonomy" id="644358"/>
    <lineage>
        <taxon>Eukaryota</taxon>
        <taxon>Fungi</taxon>
        <taxon>Dikarya</taxon>
        <taxon>Ascomycota</taxon>
        <taxon>Pezizomycotina</taxon>
        <taxon>Sordariomycetes</taxon>
        <taxon>Sordariomycetidae</taxon>
        <taxon>Magnaporthales</taxon>
        <taxon>Magnaporthaceae</taxon>
        <taxon>Magnaporthiopsis</taxon>
    </lineage>
</organism>
<feature type="region of interest" description="Disordered" evidence="1">
    <location>
        <begin position="220"/>
        <end position="259"/>
    </location>
</feature>
<evidence type="ECO:0000313" key="4">
    <source>
        <dbReference type="Proteomes" id="UP000011715"/>
    </source>
</evidence>
<dbReference type="InterPro" id="IPR027417">
    <property type="entry name" value="P-loop_NTPase"/>
</dbReference>
<dbReference type="EMBL" id="ADBL01000425">
    <property type="status" value="NOT_ANNOTATED_CDS"/>
    <property type="molecule type" value="Genomic_DNA"/>
</dbReference>
<dbReference type="OrthoDB" id="10264655at2759"/>
<dbReference type="Gene3D" id="3.40.50.300">
    <property type="entry name" value="P-loop containing nucleotide triphosphate hydrolases"/>
    <property type="match status" value="1"/>
</dbReference>
<dbReference type="EMBL" id="GL876966">
    <property type="protein sequence ID" value="KLU82669.1"/>
    <property type="molecule type" value="Genomic_DNA"/>
</dbReference>
<gene>
    <name evidence="2" type="ORF">MAPG_01738</name>
</gene>
<reference evidence="2" key="2">
    <citation type="submission" date="2010-05" db="EMBL/GenBank/DDBJ databases">
        <title>The Genome Sequence of Magnaporthe poae strain ATCC 64411.</title>
        <authorList>
            <consortium name="The Broad Institute Genome Sequencing Platform"/>
            <consortium name="Broad Institute Genome Sequencing Center for Infectious Disease"/>
            <person name="Ma L.-J."/>
            <person name="Dead R."/>
            <person name="Young S."/>
            <person name="Zeng Q."/>
            <person name="Koehrsen M."/>
            <person name="Alvarado L."/>
            <person name="Berlin A."/>
            <person name="Chapman S.B."/>
            <person name="Chen Z."/>
            <person name="Freedman E."/>
            <person name="Gellesch M."/>
            <person name="Goldberg J."/>
            <person name="Griggs A."/>
            <person name="Gujja S."/>
            <person name="Heilman E.R."/>
            <person name="Heiman D."/>
            <person name="Hepburn T."/>
            <person name="Howarth C."/>
            <person name="Jen D."/>
            <person name="Larson L."/>
            <person name="Mehta T."/>
            <person name="Neiman D."/>
            <person name="Pearson M."/>
            <person name="Roberts A."/>
            <person name="Saif S."/>
            <person name="Shea T."/>
            <person name="Shenoy N."/>
            <person name="Sisk P."/>
            <person name="Stolte C."/>
            <person name="Sykes S."/>
            <person name="Walk T."/>
            <person name="White J."/>
            <person name="Yandava C."/>
            <person name="Haas B."/>
            <person name="Nusbaum C."/>
            <person name="Birren B."/>
        </authorList>
    </citation>
    <scope>NUCLEOTIDE SEQUENCE</scope>
    <source>
        <strain evidence="2">ATCC 64411</strain>
    </source>
</reference>
<evidence type="ECO:0000313" key="3">
    <source>
        <dbReference type="EnsemblFungi" id="MAPG_01738T0"/>
    </source>
</evidence>
<dbReference type="eggNOG" id="ENOG502RMUI">
    <property type="taxonomic scope" value="Eukaryota"/>
</dbReference>
<sequence length="444" mass="48611">MAILEESLPNGAACPVLKIKDTTDVVVGISGCSGSGKSTLTAILHFIFERAIKNGLSNGNGPPAIVTVLCDSHFIPKPECPRTHFRPVFPGDAYVMSGLPEYIHPGVFECPDTDTPLALDYPRMCDTLETEFGTAAYKEKQQKFQLQQQKKEDDYCQQQILKLKSRIRSGSTIGGNLPAGTLQEALRLIQASASYQLSLNHKIGFQGLIFRADDSPGDGLHPNGAAAAGQNGTNDHAAVNGSNGNAGQENKPPGKQTEGSVAVSCRLALVEGFLLYPSDVNDPSTSWGKALATATDPQVKENLRHAKKLCDCLDLRLYMPLDRATARHRRLNRPTYVDTIALEGGGRQPGQSWKTEGYFNDVAWPNHERFHRHLFTEEIQKTYTDFDPQEGGQAMGCIIRGDRDADLARTVMWAVQQILNHLEEKEQAARSQFLAAKLPSMRPA</sequence>
<dbReference type="EnsemblFungi" id="MAPG_01738T0">
    <property type="protein sequence ID" value="MAPG_01738T0"/>
    <property type="gene ID" value="MAPG_01738"/>
</dbReference>
<dbReference type="AlphaFoldDB" id="A0A0C4DPH2"/>
<dbReference type="VEuPathDB" id="FungiDB:MAPG_01738"/>
<evidence type="ECO:0000256" key="1">
    <source>
        <dbReference type="SAM" id="MobiDB-lite"/>
    </source>
</evidence>
<feature type="compositionally biased region" description="Low complexity" evidence="1">
    <location>
        <begin position="223"/>
        <end position="234"/>
    </location>
</feature>
<proteinExistence type="predicted"/>
<dbReference type="STRING" id="644358.A0A0C4DPH2"/>
<name>A0A0C4DPH2_MAGP6</name>
<reference evidence="4" key="1">
    <citation type="submission" date="2010-05" db="EMBL/GenBank/DDBJ databases">
        <title>The genome sequence of Magnaporthe poae strain ATCC 64411.</title>
        <authorList>
            <person name="Ma L.-J."/>
            <person name="Dead R."/>
            <person name="Young S."/>
            <person name="Zeng Q."/>
            <person name="Koehrsen M."/>
            <person name="Alvarado L."/>
            <person name="Berlin A."/>
            <person name="Chapman S.B."/>
            <person name="Chen Z."/>
            <person name="Freedman E."/>
            <person name="Gellesch M."/>
            <person name="Goldberg J."/>
            <person name="Griggs A."/>
            <person name="Gujja S."/>
            <person name="Heilman E.R."/>
            <person name="Heiman D."/>
            <person name="Hepburn T."/>
            <person name="Howarth C."/>
            <person name="Jen D."/>
            <person name="Larson L."/>
            <person name="Mehta T."/>
            <person name="Neiman D."/>
            <person name="Pearson M."/>
            <person name="Roberts A."/>
            <person name="Saif S."/>
            <person name="Shea T."/>
            <person name="Shenoy N."/>
            <person name="Sisk P."/>
            <person name="Stolte C."/>
            <person name="Sykes S."/>
            <person name="Walk T."/>
            <person name="White J."/>
            <person name="Yandava C."/>
            <person name="Haas B."/>
            <person name="Nusbaum C."/>
            <person name="Birren B."/>
        </authorList>
    </citation>
    <scope>NUCLEOTIDE SEQUENCE [LARGE SCALE GENOMIC DNA]</scope>
    <source>
        <strain evidence="4">ATCC 64411 / 73-15</strain>
    </source>
</reference>
<reference evidence="3" key="5">
    <citation type="submission" date="2015-06" db="UniProtKB">
        <authorList>
            <consortium name="EnsemblFungi"/>
        </authorList>
    </citation>
    <scope>IDENTIFICATION</scope>
    <source>
        <strain evidence="3">ATCC 64411</strain>
    </source>
</reference>
<reference evidence="3" key="4">
    <citation type="journal article" date="2015" name="G3 (Bethesda)">
        <title>Genome sequences of three phytopathogenic species of the Magnaporthaceae family of fungi.</title>
        <authorList>
            <person name="Okagaki L.H."/>
            <person name="Nunes C.C."/>
            <person name="Sailsbery J."/>
            <person name="Clay B."/>
            <person name="Brown D."/>
            <person name="John T."/>
            <person name="Oh Y."/>
            <person name="Young N."/>
            <person name="Fitzgerald M."/>
            <person name="Haas B.J."/>
            <person name="Zeng Q."/>
            <person name="Young S."/>
            <person name="Adiconis X."/>
            <person name="Fan L."/>
            <person name="Levin J.Z."/>
            <person name="Mitchell T.K."/>
            <person name="Okubara P.A."/>
            <person name="Farman M.L."/>
            <person name="Kohn L.M."/>
            <person name="Birren B."/>
            <person name="Ma L.-J."/>
            <person name="Dean R.A."/>
        </authorList>
    </citation>
    <scope>NUCLEOTIDE SEQUENCE</scope>
    <source>
        <strain evidence="3">ATCC 64411 / 73-15</strain>
    </source>
</reference>
<dbReference type="Proteomes" id="UP000011715">
    <property type="component" value="Unassembled WGS sequence"/>
</dbReference>
<reference evidence="2" key="3">
    <citation type="submission" date="2011-03" db="EMBL/GenBank/DDBJ databases">
        <title>Annotation of Magnaporthe poae ATCC 64411.</title>
        <authorList>
            <person name="Ma L.-J."/>
            <person name="Dead R."/>
            <person name="Young S.K."/>
            <person name="Zeng Q."/>
            <person name="Gargeya S."/>
            <person name="Fitzgerald M."/>
            <person name="Haas B."/>
            <person name="Abouelleil A."/>
            <person name="Alvarado L."/>
            <person name="Arachchi H.M."/>
            <person name="Berlin A."/>
            <person name="Brown A."/>
            <person name="Chapman S.B."/>
            <person name="Chen Z."/>
            <person name="Dunbar C."/>
            <person name="Freedman E."/>
            <person name="Gearin G."/>
            <person name="Gellesch M."/>
            <person name="Goldberg J."/>
            <person name="Griggs A."/>
            <person name="Gujja S."/>
            <person name="Heiman D."/>
            <person name="Howarth C."/>
            <person name="Larson L."/>
            <person name="Lui A."/>
            <person name="MacDonald P.J.P."/>
            <person name="Mehta T."/>
            <person name="Montmayeur A."/>
            <person name="Murphy C."/>
            <person name="Neiman D."/>
            <person name="Pearson M."/>
            <person name="Priest M."/>
            <person name="Roberts A."/>
            <person name="Saif S."/>
            <person name="Shea T."/>
            <person name="Shenoy N."/>
            <person name="Sisk P."/>
            <person name="Stolte C."/>
            <person name="Sykes S."/>
            <person name="Yandava C."/>
            <person name="Wortman J."/>
            <person name="Nusbaum C."/>
            <person name="Birren B."/>
        </authorList>
    </citation>
    <scope>NUCLEOTIDE SEQUENCE</scope>
    <source>
        <strain evidence="2">ATCC 64411</strain>
    </source>
</reference>